<proteinExistence type="predicted"/>
<accession>A0A934K3A7</accession>
<reference evidence="2 3" key="1">
    <citation type="submission" date="2020-10" db="EMBL/GenBank/DDBJ databases">
        <title>Ca. Dormibacterota MAGs.</title>
        <authorList>
            <person name="Montgomery K."/>
        </authorList>
    </citation>
    <scope>NUCLEOTIDE SEQUENCE [LARGE SCALE GENOMIC DNA]</scope>
    <source>
        <strain evidence="2">SC8812_S17_18</strain>
    </source>
</reference>
<protein>
    <recommendedName>
        <fullName evidence="4">DUF4304 domain-containing protein</fullName>
    </recommendedName>
</protein>
<evidence type="ECO:0000313" key="2">
    <source>
        <dbReference type="EMBL" id="MBJ7594833.1"/>
    </source>
</evidence>
<name>A0A934K3A7_9BACT</name>
<organism evidence="2 3">
    <name type="scientific">Candidatus Aeolococcus gillhamiae</name>
    <dbReference type="NCBI Taxonomy" id="3127015"/>
    <lineage>
        <taxon>Bacteria</taxon>
        <taxon>Bacillati</taxon>
        <taxon>Candidatus Dormiibacterota</taxon>
        <taxon>Candidatus Dormibacteria</taxon>
        <taxon>Candidatus Aeolococcales</taxon>
        <taxon>Candidatus Aeolococcaceae</taxon>
        <taxon>Candidatus Aeolococcus</taxon>
    </lineage>
</organism>
<gene>
    <name evidence="2" type="ORF">JF886_08225</name>
</gene>
<dbReference type="EMBL" id="JAEKNS010000083">
    <property type="protein sequence ID" value="MBJ7594833.1"/>
    <property type="molecule type" value="Genomic_DNA"/>
</dbReference>
<dbReference type="RefSeq" id="WP_337311382.1">
    <property type="nucleotide sequence ID" value="NZ_JAEKNS010000083.1"/>
</dbReference>
<dbReference type="AlphaFoldDB" id="A0A934K3A7"/>
<comment type="caution">
    <text evidence="2">The sequence shown here is derived from an EMBL/GenBank/DDBJ whole genome shotgun (WGS) entry which is preliminary data.</text>
</comment>
<evidence type="ECO:0000256" key="1">
    <source>
        <dbReference type="SAM" id="MobiDB-lite"/>
    </source>
</evidence>
<dbReference type="Proteomes" id="UP000606991">
    <property type="component" value="Unassembled WGS sequence"/>
</dbReference>
<sequence>MSQHPAEGLPPSDNPQARPPFPSYEEFASDLLEAIDGSGLSIEDVRHHVEPGIGERRFECTVRLSPSEPPSRYHVHVNFSWDALMTYVASYGAGADCELYHDEEDAQDCPHQHLAPQPFVEVEAEFVLGDGGYELQDVGEVGTWVDTVQTLIGKAFPDDDRPSVHIGLAALGRTTLVEKFTAEHSWLIDFEKPPDLALIARQVQTALRLVPQLADRLPI</sequence>
<evidence type="ECO:0000313" key="3">
    <source>
        <dbReference type="Proteomes" id="UP000606991"/>
    </source>
</evidence>
<evidence type="ECO:0008006" key="4">
    <source>
        <dbReference type="Google" id="ProtNLM"/>
    </source>
</evidence>
<feature type="region of interest" description="Disordered" evidence="1">
    <location>
        <begin position="1"/>
        <end position="23"/>
    </location>
</feature>